<dbReference type="InterPro" id="IPR024688">
    <property type="entry name" value="Mac_dom"/>
</dbReference>
<evidence type="ECO:0000256" key="3">
    <source>
        <dbReference type="ARBA" id="ARBA00023315"/>
    </source>
</evidence>
<dbReference type="InterPro" id="IPR051159">
    <property type="entry name" value="Hexapeptide_acetyltransf"/>
</dbReference>
<dbReference type="GO" id="GO:0016407">
    <property type="term" value="F:acetyltransferase activity"/>
    <property type="evidence" value="ECO:0007669"/>
    <property type="project" value="InterPro"/>
</dbReference>
<dbReference type="RefSeq" id="WP_029779126.1">
    <property type="nucleotide sequence ID" value="NZ_AYGX02000134.1"/>
</dbReference>
<sequence length="190" mass="20175">MIKSEKAKMLAGEQFDVYDAELVAERAATRQQVEAFNALGETDPTVSEQLIKQLFGSTGLSCSVHPTFRCDYGYNIHVGEDFFANYDCVMLDVAPITIGKHCLLGPRVQIYSVNHPLEPAQRRNGAQGIGKPVTLGDDVWVGGGAVICPGVTLGNNVVVGAGSVVVDSFGDNVVIAGNPARVVKTLTPTL</sequence>
<dbReference type="SUPFAM" id="SSF51161">
    <property type="entry name" value="Trimeric LpxA-like enzymes"/>
    <property type="match status" value="1"/>
</dbReference>
<feature type="domain" description="Maltose/galactoside acetyltransferase" evidence="4">
    <location>
        <begin position="6"/>
        <end position="60"/>
    </location>
</feature>
<dbReference type="GO" id="GO:0005829">
    <property type="term" value="C:cytosol"/>
    <property type="evidence" value="ECO:0007669"/>
    <property type="project" value="TreeGrafter"/>
</dbReference>
<dbReference type="Pfam" id="PF14602">
    <property type="entry name" value="Hexapep_2"/>
    <property type="match status" value="1"/>
</dbReference>
<keyword evidence="6" id="KW-1185">Reference proteome</keyword>
<dbReference type="InterPro" id="IPR001451">
    <property type="entry name" value="Hexapep"/>
</dbReference>
<name>A0A0R2NKY1_9LACO</name>
<organism evidence="5 6">
    <name type="scientific">Lactiplantibacillus fabifermentans DSM 21115</name>
    <dbReference type="NCBI Taxonomy" id="1413187"/>
    <lineage>
        <taxon>Bacteria</taxon>
        <taxon>Bacillati</taxon>
        <taxon>Bacillota</taxon>
        <taxon>Bacilli</taxon>
        <taxon>Lactobacillales</taxon>
        <taxon>Lactobacillaceae</taxon>
        <taxon>Lactiplantibacillus</taxon>
    </lineage>
</organism>
<evidence type="ECO:0000313" key="5">
    <source>
        <dbReference type="EMBL" id="KRO26430.1"/>
    </source>
</evidence>
<dbReference type="Proteomes" id="UP000050920">
    <property type="component" value="Unassembled WGS sequence"/>
</dbReference>
<dbReference type="Gene3D" id="2.160.10.10">
    <property type="entry name" value="Hexapeptide repeat proteins"/>
    <property type="match status" value="1"/>
</dbReference>
<keyword evidence="3" id="KW-0012">Acyltransferase</keyword>
<dbReference type="GO" id="GO:0008374">
    <property type="term" value="F:O-acyltransferase activity"/>
    <property type="evidence" value="ECO:0007669"/>
    <property type="project" value="TreeGrafter"/>
</dbReference>
<dbReference type="InterPro" id="IPR011004">
    <property type="entry name" value="Trimer_LpxA-like_sf"/>
</dbReference>
<dbReference type="FunFam" id="2.160.10.10:FF:000025">
    <property type="entry name" value="Hexapeptide-repeat containing-acetyltransferase"/>
    <property type="match status" value="1"/>
</dbReference>
<evidence type="ECO:0000313" key="6">
    <source>
        <dbReference type="Proteomes" id="UP000050920"/>
    </source>
</evidence>
<dbReference type="Pfam" id="PF12464">
    <property type="entry name" value="Mac"/>
    <property type="match status" value="1"/>
</dbReference>
<reference evidence="5 6" key="1">
    <citation type="journal article" date="2015" name="Genome Announc.">
        <title>Expanding the biotechnology potential of lactobacilli through comparative genomics of 213 strains and associated genera.</title>
        <authorList>
            <person name="Sun Z."/>
            <person name="Harris H.M."/>
            <person name="McCann A."/>
            <person name="Guo C."/>
            <person name="Argimon S."/>
            <person name="Zhang W."/>
            <person name="Yang X."/>
            <person name="Jeffery I.B."/>
            <person name="Cooney J.C."/>
            <person name="Kagawa T.F."/>
            <person name="Liu W."/>
            <person name="Song Y."/>
            <person name="Salvetti E."/>
            <person name="Wrobel A."/>
            <person name="Rasinkangas P."/>
            <person name="Parkhill J."/>
            <person name="Rea M.C."/>
            <person name="O'Sullivan O."/>
            <person name="Ritari J."/>
            <person name="Douillard F.P."/>
            <person name="Paul Ross R."/>
            <person name="Yang R."/>
            <person name="Briner A.E."/>
            <person name="Felis G.E."/>
            <person name="de Vos W.M."/>
            <person name="Barrangou R."/>
            <person name="Klaenhammer T.R."/>
            <person name="Caufield P.W."/>
            <person name="Cui Y."/>
            <person name="Zhang H."/>
            <person name="O'Toole P.W."/>
        </authorList>
    </citation>
    <scope>NUCLEOTIDE SEQUENCE [LARGE SCALE GENOMIC DNA]</scope>
    <source>
        <strain evidence="5 6">DSM 21115</strain>
    </source>
</reference>
<protein>
    <submittedName>
        <fullName evidence="5">Maltose o-acetyltransferase</fullName>
    </submittedName>
</protein>
<dbReference type="PANTHER" id="PTHR23416">
    <property type="entry name" value="SIALIC ACID SYNTHASE-RELATED"/>
    <property type="match status" value="1"/>
</dbReference>
<keyword evidence="2 5" id="KW-0808">Transferase</keyword>
<evidence type="ECO:0000256" key="2">
    <source>
        <dbReference type="ARBA" id="ARBA00022679"/>
    </source>
</evidence>
<comment type="similarity">
    <text evidence="1">Belongs to the transferase hexapeptide repeat family.</text>
</comment>
<proteinExistence type="inferred from homology"/>
<dbReference type="Pfam" id="PF00132">
    <property type="entry name" value="Hexapep"/>
    <property type="match status" value="1"/>
</dbReference>
<dbReference type="AlphaFoldDB" id="A0A0R2NKY1"/>
<evidence type="ECO:0000259" key="4">
    <source>
        <dbReference type="SMART" id="SM01266"/>
    </source>
</evidence>
<dbReference type="PANTHER" id="PTHR23416:SF23">
    <property type="entry name" value="ACETYLTRANSFERASE C18B11.09C-RELATED"/>
    <property type="match status" value="1"/>
</dbReference>
<dbReference type="CDD" id="cd03357">
    <property type="entry name" value="LbH_MAT_GAT"/>
    <property type="match status" value="1"/>
</dbReference>
<dbReference type="EMBL" id="AYGX02000134">
    <property type="protein sequence ID" value="KRO26430.1"/>
    <property type="molecule type" value="Genomic_DNA"/>
</dbReference>
<dbReference type="SMART" id="SM01266">
    <property type="entry name" value="Mac"/>
    <property type="match status" value="1"/>
</dbReference>
<accession>A0A0R2NKY1</accession>
<comment type="caution">
    <text evidence="5">The sequence shown here is derived from an EMBL/GenBank/DDBJ whole genome shotgun (WGS) entry which is preliminary data.</text>
</comment>
<gene>
    <name evidence="5" type="ORF">DY78_GL000968</name>
</gene>
<evidence type="ECO:0000256" key="1">
    <source>
        <dbReference type="ARBA" id="ARBA00007274"/>
    </source>
</evidence>